<evidence type="ECO:0000313" key="18">
    <source>
        <dbReference type="Proteomes" id="UP001443914"/>
    </source>
</evidence>
<proteinExistence type="inferred from homology"/>
<dbReference type="Pfam" id="PF00394">
    <property type="entry name" value="Cu-oxidase"/>
    <property type="match status" value="1"/>
</dbReference>
<accession>A0AAW1GPR5</accession>
<dbReference type="PANTHER" id="PTHR11709">
    <property type="entry name" value="MULTI-COPPER OXIDASE"/>
    <property type="match status" value="1"/>
</dbReference>
<evidence type="ECO:0000256" key="8">
    <source>
        <dbReference type="ARBA" id="ARBA00022737"/>
    </source>
</evidence>
<dbReference type="GO" id="GO:0052716">
    <property type="term" value="F:hydroquinone:oxygen oxidoreductase activity"/>
    <property type="evidence" value="ECO:0007669"/>
    <property type="project" value="UniProtKB-EC"/>
</dbReference>
<evidence type="ECO:0000256" key="2">
    <source>
        <dbReference type="ARBA" id="ARBA00004271"/>
    </source>
</evidence>
<feature type="signal peptide" evidence="13">
    <location>
        <begin position="1"/>
        <end position="21"/>
    </location>
</feature>
<dbReference type="InterPro" id="IPR008972">
    <property type="entry name" value="Cupredoxin"/>
</dbReference>
<keyword evidence="12 13" id="KW-0439">Lignin degradation</keyword>
<dbReference type="InterPro" id="IPR045087">
    <property type="entry name" value="Cu-oxidase_fam"/>
</dbReference>
<comment type="caution">
    <text evidence="17">The sequence shown here is derived from an EMBL/GenBank/DDBJ whole genome shotgun (WGS) entry which is preliminary data.</text>
</comment>
<evidence type="ECO:0000256" key="4">
    <source>
        <dbReference type="ARBA" id="ARBA00012297"/>
    </source>
</evidence>
<keyword evidence="13" id="KW-0732">Signal</keyword>
<dbReference type="Pfam" id="PF07732">
    <property type="entry name" value="Cu-oxidase_3"/>
    <property type="match status" value="1"/>
</dbReference>
<keyword evidence="18" id="KW-1185">Reference proteome</keyword>
<dbReference type="EMBL" id="JBDFQZ010000014">
    <property type="protein sequence ID" value="KAK9664291.1"/>
    <property type="molecule type" value="Genomic_DNA"/>
</dbReference>
<evidence type="ECO:0000256" key="6">
    <source>
        <dbReference type="ARBA" id="ARBA00022525"/>
    </source>
</evidence>
<evidence type="ECO:0000259" key="16">
    <source>
        <dbReference type="Pfam" id="PF07732"/>
    </source>
</evidence>
<gene>
    <name evidence="17" type="ORF">RND81_14G031100</name>
</gene>
<evidence type="ECO:0000259" key="15">
    <source>
        <dbReference type="Pfam" id="PF07731"/>
    </source>
</evidence>
<reference evidence="17" key="1">
    <citation type="submission" date="2024-03" db="EMBL/GenBank/DDBJ databases">
        <title>WGS assembly of Saponaria officinalis var. Norfolk2.</title>
        <authorList>
            <person name="Jenkins J."/>
            <person name="Shu S."/>
            <person name="Grimwood J."/>
            <person name="Barry K."/>
            <person name="Goodstein D."/>
            <person name="Schmutz J."/>
            <person name="Leebens-Mack J."/>
            <person name="Osbourn A."/>
        </authorList>
    </citation>
    <scope>NUCLEOTIDE SEQUENCE [LARGE SCALE GENOMIC DNA]</scope>
    <source>
        <strain evidence="17">JIC</strain>
    </source>
</reference>
<comment type="similarity">
    <text evidence="3 13">Belongs to the multicopper oxidase family.</text>
</comment>
<dbReference type="PROSITE" id="PS00080">
    <property type="entry name" value="MULTICOPPER_OXIDASE2"/>
    <property type="match status" value="1"/>
</dbReference>
<keyword evidence="5 13" id="KW-0052">Apoplast</keyword>
<comment type="cofactor">
    <cofactor evidence="13">
        <name>Cu cation</name>
        <dbReference type="ChEBI" id="CHEBI:23378"/>
    </cofactor>
    <text evidence="13">Binds 4 Cu cations per monomer.</text>
</comment>
<dbReference type="InterPro" id="IPR011707">
    <property type="entry name" value="Cu-oxidase-like_N"/>
</dbReference>
<dbReference type="PANTHER" id="PTHR11709:SF443">
    <property type="entry name" value="LACCASE-15"/>
    <property type="match status" value="1"/>
</dbReference>
<evidence type="ECO:0000256" key="3">
    <source>
        <dbReference type="ARBA" id="ARBA00010609"/>
    </source>
</evidence>
<comment type="catalytic activity">
    <reaction evidence="1 13">
        <text>4 hydroquinone + O2 = 4 benzosemiquinone + 2 H2O</text>
        <dbReference type="Rhea" id="RHEA:11276"/>
        <dbReference type="ChEBI" id="CHEBI:15377"/>
        <dbReference type="ChEBI" id="CHEBI:15379"/>
        <dbReference type="ChEBI" id="CHEBI:17594"/>
        <dbReference type="ChEBI" id="CHEBI:17977"/>
        <dbReference type="EC" id="1.10.3.2"/>
    </reaction>
</comment>
<dbReference type="Pfam" id="PF07731">
    <property type="entry name" value="Cu-oxidase_2"/>
    <property type="match status" value="1"/>
</dbReference>
<dbReference type="Proteomes" id="UP001443914">
    <property type="component" value="Unassembled WGS sequence"/>
</dbReference>
<sequence>MHVMQLPVLLILAHILFQVTCQYQNKSYTFVVKEATYTRLCNTKSILTVNGQYPGPTIYAHKGDTVFVKVINKSNLNITLHWHGVKQPRNPWSDGPEYITQCPIQPGGTFKQLIILSDEEGTLWWHAHSKWARATVHGAMIIYPKLGTYYPFPKPDYEVPVILGEWWISDVYDVYNEFIRSGGTPNVSDAYTINGQPGDLYDCSSTETFKFNVRDGDSVLMRIINAAMNTPLFVAVSGHPLTVVGTDASYTKPLTTDVIAIGPGQTFDALLDANKPSGCYYIAARAYSSGLGVPFSNTTTTAIIQYDHDRCNTSLSAPSLPTLPNFDDINTTYSFISTLRSLASVAHPIKVPKVITHKVLTTASINTIPCSAKRTCGGPNGTMLKASMNNISFVMPNLDLLEAYYYHIKGVYLEHFPKFPPLKYDYTADNLDLVLQTPDQTTRVMVLPLNSTVEITIQGTNLVGALDHPMHLHGQSFYVVGMGFGNFDKHTDPKNFNLKDPPLQNTVMVLKKGWTTIRFIAKNPGVWYMHCHIDRHQTWGMMTALMVLDGEDPNCRVLPPPPDMPPC</sequence>
<dbReference type="CDD" id="cd13875">
    <property type="entry name" value="CuRO_2_LCC_plant"/>
    <property type="match status" value="1"/>
</dbReference>
<keyword evidence="10 13" id="KW-0186">Copper</keyword>
<dbReference type="InterPro" id="IPR034285">
    <property type="entry name" value="CuRO_2_LCC"/>
</dbReference>
<dbReference type="Gene3D" id="2.60.40.420">
    <property type="entry name" value="Cupredoxins - blue copper proteins"/>
    <property type="match status" value="3"/>
</dbReference>
<organism evidence="17 18">
    <name type="scientific">Saponaria officinalis</name>
    <name type="common">Common soapwort</name>
    <name type="synonym">Lychnis saponaria</name>
    <dbReference type="NCBI Taxonomy" id="3572"/>
    <lineage>
        <taxon>Eukaryota</taxon>
        <taxon>Viridiplantae</taxon>
        <taxon>Streptophyta</taxon>
        <taxon>Embryophyta</taxon>
        <taxon>Tracheophyta</taxon>
        <taxon>Spermatophyta</taxon>
        <taxon>Magnoliopsida</taxon>
        <taxon>eudicotyledons</taxon>
        <taxon>Gunneridae</taxon>
        <taxon>Pentapetalae</taxon>
        <taxon>Caryophyllales</taxon>
        <taxon>Caryophyllaceae</taxon>
        <taxon>Caryophylleae</taxon>
        <taxon>Saponaria</taxon>
    </lineage>
</organism>
<feature type="chain" id="PRO_5043094796" description="Laccase" evidence="13">
    <location>
        <begin position="22"/>
        <end position="567"/>
    </location>
</feature>
<evidence type="ECO:0000256" key="12">
    <source>
        <dbReference type="ARBA" id="ARBA00023185"/>
    </source>
</evidence>
<dbReference type="InterPro" id="IPR034288">
    <property type="entry name" value="CuRO_1_LCC"/>
</dbReference>
<dbReference type="AlphaFoldDB" id="A0AAW1GPR5"/>
<dbReference type="InterPro" id="IPR011706">
    <property type="entry name" value="Cu-oxidase_C"/>
</dbReference>
<keyword evidence="7 13" id="KW-0479">Metal-binding</keyword>
<evidence type="ECO:0000256" key="1">
    <source>
        <dbReference type="ARBA" id="ARBA00000349"/>
    </source>
</evidence>
<feature type="domain" description="Plastocyanin-like" evidence="14">
    <location>
        <begin position="158"/>
        <end position="308"/>
    </location>
</feature>
<protein>
    <recommendedName>
        <fullName evidence="4 13">Laccase</fullName>
        <ecNumber evidence="4 13">1.10.3.2</ecNumber>
    </recommendedName>
    <alternativeName>
        <fullName evidence="13">Benzenediol:oxygen oxidoreductase</fullName>
    </alternativeName>
    <alternativeName>
        <fullName evidence="13">Diphenol oxidase</fullName>
    </alternativeName>
    <alternativeName>
        <fullName evidence="13">Urishiol oxidase</fullName>
    </alternativeName>
</protein>
<evidence type="ECO:0000256" key="5">
    <source>
        <dbReference type="ARBA" id="ARBA00022523"/>
    </source>
</evidence>
<keyword evidence="6 13" id="KW-0964">Secreted</keyword>
<evidence type="ECO:0000256" key="11">
    <source>
        <dbReference type="ARBA" id="ARBA00023180"/>
    </source>
</evidence>
<evidence type="ECO:0000256" key="7">
    <source>
        <dbReference type="ARBA" id="ARBA00022723"/>
    </source>
</evidence>
<dbReference type="InterPro" id="IPR002355">
    <property type="entry name" value="Cu_oxidase_Cu_BS"/>
</dbReference>
<evidence type="ECO:0000256" key="10">
    <source>
        <dbReference type="ARBA" id="ARBA00023008"/>
    </source>
</evidence>
<keyword evidence="8 13" id="KW-0677">Repeat</keyword>
<evidence type="ECO:0000313" key="17">
    <source>
        <dbReference type="EMBL" id="KAK9664291.1"/>
    </source>
</evidence>
<dbReference type="CDD" id="cd13849">
    <property type="entry name" value="CuRO_1_LCC_plant"/>
    <property type="match status" value="1"/>
</dbReference>
<dbReference type="EC" id="1.10.3.2" evidence="4 13"/>
<dbReference type="GO" id="GO:0048046">
    <property type="term" value="C:apoplast"/>
    <property type="evidence" value="ECO:0007669"/>
    <property type="project" value="UniProtKB-SubCell"/>
</dbReference>
<dbReference type="SUPFAM" id="SSF49503">
    <property type="entry name" value="Cupredoxins"/>
    <property type="match status" value="3"/>
</dbReference>
<evidence type="ECO:0000259" key="14">
    <source>
        <dbReference type="Pfam" id="PF00394"/>
    </source>
</evidence>
<dbReference type="GO" id="GO:0046274">
    <property type="term" value="P:lignin catabolic process"/>
    <property type="evidence" value="ECO:0007669"/>
    <property type="project" value="UniProtKB-KW"/>
</dbReference>
<feature type="domain" description="Plastocyanin-like" evidence="15">
    <location>
        <begin position="436"/>
        <end position="549"/>
    </location>
</feature>
<dbReference type="InterPro" id="IPR033138">
    <property type="entry name" value="Cu_oxidase_CS"/>
</dbReference>
<dbReference type="InterPro" id="IPR017761">
    <property type="entry name" value="Laccase"/>
</dbReference>
<dbReference type="InterPro" id="IPR001117">
    <property type="entry name" value="Cu-oxidase_2nd"/>
</dbReference>
<feature type="domain" description="Plastocyanin-like" evidence="16">
    <location>
        <begin position="32"/>
        <end position="145"/>
    </location>
</feature>
<keyword evidence="9 13" id="KW-0560">Oxidoreductase</keyword>
<evidence type="ECO:0000256" key="13">
    <source>
        <dbReference type="RuleBase" id="RU361119"/>
    </source>
</evidence>
<comment type="function">
    <text evidence="13">Lignin degradation and detoxification of lignin-derived products.</text>
</comment>
<dbReference type="NCBIfam" id="TIGR03389">
    <property type="entry name" value="laccase"/>
    <property type="match status" value="1"/>
</dbReference>
<comment type="subcellular location">
    <subcellularLocation>
        <location evidence="2 13">Secreted</location>
        <location evidence="2 13">Extracellular space</location>
        <location evidence="2 13">Apoplast</location>
    </subcellularLocation>
</comment>
<dbReference type="GO" id="GO:0005507">
    <property type="term" value="F:copper ion binding"/>
    <property type="evidence" value="ECO:0007669"/>
    <property type="project" value="InterPro"/>
</dbReference>
<name>A0AAW1GPR5_SAPOF</name>
<keyword evidence="11" id="KW-0325">Glycoprotein</keyword>
<evidence type="ECO:0000256" key="9">
    <source>
        <dbReference type="ARBA" id="ARBA00023002"/>
    </source>
</evidence>
<dbReference type="PROSITE" id="PS00079">
    <property type="entry name" value="MULTICOPPER_OXIDASE1"/>
    <property type="match status" value="1"/>
</dbReference>